<dbReference type="GO" id="GO:0042026">
    <property type="term" value="P:protein refolding"/>
    <property type="evidence" value="ECO:0007669"/>
    <property type="project" value="UniProtKB-ARBA"/>
</dbReference>
<dbReference type="STRING" id="1048983.EL17_04170"/>
<keyword evidence="4" id="KW-0963">Cytoplasm</keyword>
<reference evidence="12 13" key="1">
    <citation type="submission" date="2014-04" db="EMBL/GenBank/DDBJ databases">
        <title>Characterization and application of a salt tolerant electro-active bacterium.</title>
        <authorList>
            <person name="Yang L."/>
            <person name="Wei S."/>
            <person name="Tay Q.X.M."/>
        </authorList>
    </citation>
    <scope>NUCLEOTIDE SEQUENCE [LARGE SCALE GENOMIC DNA]</scope>
    <source>
        <strain evidence="12 13">LY1</strain>
    </source>
</reference>
<keyword evidence="6" id="KW-0143">Chaperone</keyword>
<dbReference type="AlphaFoldDB" id="A0A074LLX7"/>
<evidence type="ECO:0000256" key="7">
    <source>
        <dbReference type="ARBA" id="ARBA00023235"/>
    </source>
</evidence>
<dbReference type="eggNOG" id="COG1047">
    <property type="taxonomic scope" value="Bacteria"/>
</dbReference>
<sequence length="172" mass="19440">MNIEENKVVGITYELKVSKTDEESAPFSAEIRDKDDPFYFLFGSSGLPEKFENLLLQKKVGDTFNFTLEVEEAYGEADDEMIMALPKDQFTSERGFDPTMLEEGSFLPLMDEDGYSMQAKVVKDMGSDLLLDFNHPLVGFKLHFDGEVIEVREASEVEIAHGHVHGEHGEDH</sequence>
<evidence type="ECO:0000256" key="1">
    <source>
        <dbReference type="ARBA" id="ARBA00000971"/>
    </source>
</evidence>
<dbReference type="Proteomes" id="UP000027821">
    <property type="component" value="Unassembled WGS sequence"/>
</dbReference>
<evidence type="ECO:0000313" key="13">
    <source>
        <dbReference type="Proteomes" id="UP000027821"/>
    </source>
</evidence>
<evidence type="ECO:0000259" key="11">
    <source>
        <dbReference type="PROSITE" id="PS50059"/>
    </source>
</evidence>
<protein>
    <recommendedName>
        <fullName evidence="10">Peptidyl-prolyl cis-trans isomerase</fullName>
        <ecNumber evidence="10">5.2.1.8</ecNumber>
    </recommendedName>
</protein>
<evidence type="ECO:0000256" key="5">
    <source>
        <dbReference type="ARBA" id="ARBA00023110"/>
    </source>
</evidence>
<comment type="function">
    <text evidence="8">Also involved in hydrogenase metallocenter assembly, probably by participating in the nickel insertion step. This function in hydrogenase biosynthesis requires chaperone activity and the presence of the metal-binding domain, but not PPIase activity.</text>
</comment>
<keyword evidence="13" id="KW-1185">Reference proteome</keyword>
<proteinExistence type="inferred from homology"/>
<keyword evidence="5 9" id="KW-0697">Rotamase</keyword>
<evidence type="ECO:0000256" key="8">
    <source>
        <dbReference type="ARBA" id="ARBA00037071"/>
    </source>
</evidence>
<comment type="subcellular location">
    <subcellularLocation>
        <location evidence="2">Cytoplasm</location>
    </subcellularLocation>
</comment>
<dbReference type="EMBL" id="JMIH01000014">
    <property type="protein sequence ID" value="KEO74882.1"/>
    <property type="molecule type" value="Genomic_DNA"/>
</dbReference>
<gene>
    <name evidence="12" type="ORF">EL17_04170</name>
</gene>
<comment type="similarity">
    <text evidence="3 10">Belongs to the FKBP-type PPIase family.</text>
</comment>
<evidence type="ECO:0000256" key="2">
    <source>
        <dbReference type="ARBA" id="ARBA00004496"/>
    </source>
</evidence>
<dbReference type="PROSITE" id="PS50059">
    <property type="entry name" value="FKBP_PPIASE"/>
    <property type="match status" value="1"/>
</dbReference>
<evidence type="ECO:0000256" key="9">
    <source>
        <dbReference type="PROSITE-ProRule" id="PRU00277"/>
    </source>
</evidence>
<dbReference type="RefSeq" id="WP_035071212.1">
    <property type="nucleotide sequence ID" value="NZ_JMIH01000014.1"/>
</dbReference>
<dbReference type="InterPro" id="IPR046357">
    <property type="entry name" value="PPIase_dom_sf"/>
</dbReference>
<accession>A0A074LLX7</accession>
<evidence type="ECO:0000256" key="10">
    <source>
        <dbReference type="RuleBase" id="RU003915"/>
    </source>
</evidence>
<comment type="caution">
    <text evidence="12">The sequence shown here is derived from an EMBL/GenBank/DDBJ whole genome shotgun (WGS) entry which is preliminary data.</text>
</comment>
<evidence type="ECO:0000256" key="6">
    <source>
        <dbReference type="ARBA" id="ARBA00023186"/>
    </source>
</evidence>
<dbReference type="InterPro" id="IPR001179">
    <property type="entry name" value="PPIase_FKBP_dom"/>
</dbReference>
<evidence type="ECO:0000256" key="4">
    <source>
        <dbReference type="ARBA" id="ARBA00022490"/>
    </source>
</evidence>
<evidence type="ECO:0000313" key="12">
    <source>
        <dbReference type="EMBL" id="KEO74882.1"/>
    </source>
</evidence>
<feature type="domain" description="PPIase FKBP-type" evidence="11">
    <location>
        <begin position="6"/>
        <end position="88"/>
    </location>
</feature>
<dbReference type="SUPFAM" id="SSF54534">
    <property type="entry name" value="FKBP-like"/>
    <property type="match status" value="1"/>
</dbReference>
<dbReference type="PANTHER" id="PTHR47861">
    <property type="entry name" value="FKBP-TYPE PEPTIDYL-PROLYL CIS-TRANS ISOMERASE SLYD"/>
    <property type="match status" value="1"/>
</dbReference>
<dbReference type="EC" id="5.2.1.8" evidence="10"/>
<dbReference type="OrthoDB" id="9808891at2"/>
<organism evidence="12 13">
    <name type="scientific">Anditalea andensis</name>
    <dbReference type="NCBI Taxonomy" id="1048983"/>
    <lineage>
        <taxon>Bacteria</taxon>
        <taxon>Pseudomonadati</taxon>
        <taxon>Bacteroidota</taxon>
        <taxon>Cytophagia</taxon>
        <taxon>Cytophagales</taxon>
        <taxon>Cytophagaceae</taxon>
        <taxon>Anditalea</taxon>
    </lineage>
</organism>
<dbReference type="Pfam" id="PF00254">
    <property type="entry name" value="FKBP_C"/>
    <property type="match status" value="1"/>
</dbReference>
<dbReference type="GO" id="GO:0003755">
    <property type="term" value="F:peptidyl-prolyl cis-trans isomerase activity"/>
    <property type="evidence" value="ECO:0007669"/>
    <property type="project" value="UniProtKB-UniRule"/>
</dbReference>
<dbReference type="Gene3D" id="3.10.50.40">
    <property type="match status" value="1"/>
</dbReference>
<dbReference type="GO" id="GO:0005737">
    <property type="term" value="C:cytoplasm"/>
    <property type="evidence" value="ECO:0007669"/>
    <property type="project" value="UniProtKB-SubCell"/>
</dbReference>
<evidence type="ECO:0000256" key="3">
    <source>
        <dbReference type="ARBA" id="ARBA00006577"/>
    </source>
</evidence>
<comment type="catalytic activity">
    <reaction evidence="1 9 10">
        <text>[protein]-peptidylproline (omega=180) = [protein]-peptidylproline (omega=0)</text>
        <dbReference type="Rhea" id="RHEA:16237"/>
        <dbReference type="Rhea" id="RHEA-COMP:10747"/>
        <dbReference type="Rhea" id="RHEA-COMP:10748"/>
        <dbReference type="ChEBI" id="CHEBI:83833"/>
        <dbReference type="ChEBI" id="CHEBI:83834"/>
        <dbReference type="EC" id="5.2.1.8"/>
    </reaction>
</comment>
<name>A0A074LLX7_9BACT</name>
<keyword evidence="7 9" id="KW-0413">Isomerase</keyword>
<dbReference type="PANTHER" id="PTHR47861:SF3">
    <property type="entry name" value="FKBP-TYPE PEPTIDYL-PROLYL CIS-TRANS ISOMERASE SLYD"/>
    <property type="match status" value="1"/>
</dbReference>